<gene>
    <name evidence="1" type="ORF">MJG53_017603</name>
</gene>
<organism evidence="1 2">
    <name type="scientific">Ovis ammon polii x Ovis aries</name>
    <dbReference type="NCBI Taxonomy" id="2918886"/>
    <lineage>
        <taxon>Eukaryota</taxon>
        <taxon>Metazoa</taxon>
        <taxon>Chordata</taxon>
        <taxon>Craniata</taxon>
        <taxon>Vertebrata</taxon>
        <taxon>Euteleostomi</taxon>
        <taxon>Mammalia</taxon>
        <taxon>Eutheria</taxon>
        <taxon>Laurasiatheria</taxon>
        <taxon>Artiodactyla</taxon>
        <taxon>Ruminantia</taxon>
        <taxon>Pecora</taxon>
        <taxon>Bovidae</taxon>
        <taxon>Caprinae</taxon>
        <taxon>Ovis</taxon>
    </lineage>
</organism>
<evidence type="ECO:0000313" key="1">
    <source>
        <dbReference type="EMBL" id="KAI4560974.1"/>
    </source>
</evidence>
<protein>
    <submittedName>
        <fullName evidence="1">Uncharacterized protein</fullName>
    </submittedName>
</protein>
<sequence length="166" mass="18041">WRSRTGPVSLQGDPKQAPWSSSQSYSSRKTLFLSLCPPFPTQPQIHLHFTEDLAANHRAVPFKLQICLSSLDSSLLLHGCFGGVRSPTPISSLEQNERAGVEASQVVRLQTMSKREGGELSLHERSWNAHGLGPALDDPEEMWCLLLVPLPKGFAGGSTTGRAPDG</sequence>
<reference evidence="1" key="1">
    <citation type="submission" date="2022-03" db="EMBL/GenBank/DDBJ databases">
        <title>Genomic analyses of argali, domestic sheep and their hybrids provide insights into chromosomal evolution, heterosis and genetic basis of agronomic traits.</title>
        <authorList>
            <person name="Li M."/>
        </authorList>
    </citation>
    <scope>NUCLEOTIDE SEQUENCE</scope>
    <source>
        <strain evidence="1">F1 hybrid</strain>
    </source>
</reference>
<keyword evidence="2" id="KW-1185">Reference proteome</keyword>
<name>A0ACB9U953_9CETA</name>
<dbReference type="Proteomes" id="UP001057279">
    <property type="component" value="Linkage Group LG22"/>
</dbReference>
<accession>A0ACB9U953</accession>
<dbReference type="EMBL" id="CM043047">
    <property type="protein sequence ID" value="KAI4560974.1"/>
    <property type="molecule type" value="Genomic_DNA"/>
</dbReference>
<proteinExistence type="predicted"/>
<feature type="non-terminal residue" evidence="1">
    <location>
        <position position="1"/>
    </location>
</feature>
<evidence type="ECO:0000313" key="2">
    <source>
        <dbReference type="Proteomes" id="UP001057279"/>
    </source>
</evidence>
<comment type="caution">
    <text evidence="1">The sequence shown here is derived from an EMBL/GenBank/DDBJ whole genome shotgun (WGS) entry which is preliminary data.</text>
</comment>